<reference evidence="2" key="1">
    <citation type="journal article" date="2021" name="PeerJ">
        <title>Extensive microbial diversity within the chicken gut microbiome revealed by metagenomics and culture.</title>
        <authorList>
            <person name="Gilroy R."/>
            <person name="Ravi A."/>
            <person name="Getino M."/>
            <person name="Pursley I."/>
            <person name="Horton D.L."/>
            <person name="Alikhan N.F."/>
            <person name="Baker D."/>
            <person name="Gharbi K."/>
            <person name="Hall N."/>
            <person name="Watson M."/>
            <person name="Adriaenssens E.M."/>
            <person name="Foster-Nyarko E."/>
            <person name="Jarju S."/>
            <person name="Secka A."/>
            <person name="Antonio M."/>
            <person name="Oren A."/>
            <person name="Chaudhuri R.R."/>
            <person name="La Ragione R."/>
            <person name="Hildebrand F."/>
            <person name="Pallen M.J."/>
        </authorList>
    </citation>
    <scope>NUCLEOTIDE SEQUENCE</scope>
    <source>
        <strain evidence="2">5790</strain>
    </source>
</reference>
<dbReference type="GO" id="GO:0140359">
    <property type="term" value="F:ABC-type transporter activity"/>
    <property type="evidence" value="ECO:0007669"/>
    <property type="project" value="InterPro"/>
</dbReference>
<dbReference type="EMBL" id="DXIJ01000082">
    <property type="protein sequence ID" value="HIV85964.1"/>
    <property type="molecule type" value="Genomic_DNA"/>
</dbReference>
<feature type="transmembrane region" description="Helical" evidence="1">
    <location>
        <begin position="21"/>
        <end position="46"/>
    </location>
</feature>
<evidence type="ECO:0000313" key="3">
    <source>
        <dbReference type="Proteomes" id="UP000824162"/>
    </source>
</evidence>
<organism evidence="2 3">
    <name type="scientific">Candidatus Monoglobus merdigallinarum</name>
    <dbReference type="NCBI Taxonomy" id="2838698"/>
    <lineage>
        <taxon>Bacteria</taxon>
        <taxon>Bacillati</taxon>
        <taxon>Bacillota</taxon>
        <taxon>Clostridia</taxon>
        <taxon>Monoglobales</taxon>
        <taxon>Monoglobaceae</taxon>
        <taxon>Monoglobus</taxon>
    </lineage>
</organism>
<name>A0A9D1PS77_9FIRM</name>
<dbReference type="Pfam" id="PF12679">
    <property type="entry name" value="ABC2_membrane_2"/>
    <property type="match status" value="1"/>
</dbReference>
<feature type="transmembrane region" description="Helical" evidence="1">
    <location>
        <begin position="225"/>
        <end position="243"/>
    </location>
</feature>
<keyword evidence="1" id="KW-0472">Membrane</keyword>
<protein>
    <submittedName>
        <fullName evidence="2">ABC transporter permease subunit</fullName>
    </submittedName>
</protein>
<keyword evidence="1" id="KW-1133">Transmembrane helix</keyword>
<dbReference type="PANTHER" id="PTHR37305">
    <property type="entry name" value="INTEGRAL MEMBRANE PROTEIN-RELATED"/>
    <property type="match status" value="1"/>
</dbReference>
<gene>
    <name evidence="2" type="ORF">H9900_04050</name>
</gene>
<evidence type="ECO:0000313" key="2">
    <source>
        <dbReference type="EMBL" id="HIV85964.1"/>
    </source>
</evidence>
<dbReference type="GO" id="GO:0005886">
    <property type="term" value="C:plasma membrane"/>
    <property type="evidence" value="ECO:0007669"/>
    <property type="project" value="UniProtKB-SubCell"/>
</dbReference>
<proteinExistence type="predicted"/>
<feature type="transmembrane region" description="Helical" evidence="1">
    <location>
        <begin position="177"/>
        <end position="205"/>
    </location>
</feature>
<keyword evidence="1" id="KW-0812">Transmembrane</keyword>
<comment type="caution">
    <text evidence="2">The sequence shown here is derived from an EMBL/GenBank/DDBJ whole genome shotgun (WGS) entry which is preliminary data.</text>
</comment>
<feature type="transmembrane region" description="Helical" evidence="1">
    <location>
        <begin position="145"/>
        <end position="165"/>
    </location>
</feature>
<dbReference type="Proteomes" id="UP000824162">
    <property type="component" value="Unassembled WGS sequence"/>
</dbReference>
<evidence type="ECO:0000256" key="1">
    <source>
        <dbReference type="SAM" id="Phobius"/>
    </source>
</evidence>
<accession>A0A9D1PS77</accession>
<reference evidence="2" key="2">
    <citation type="submission" date="2021-04" db="EMBL/GenBank/DDBJ databases">
        <authorList>
            <person name="Gilroy R."/>
        </authorList>
    </citation>
    <scope>NUCLEOTIDE SEQUENCE</scope>
    <source>
        <strain evidence="2">5790</strain>
    </source>
</reference>
<sequence length="248" mass="27531">MRGIAANYKNELQKLFGYKKYIVFLIIQMLICVIAVCSKLLAVVISEGSWNLNNLSSAVSLMTLFVDVIIPFISMMGVCDLFASEFGDKTIRAVFLRPSFRYKVYAGKFLAVLTLTVINLLTVLISASVLDLIISGRIVSPLYSLSAYLIDIVPLAILISMAVLINQLVKNSTLSMFLCIILYVVLKLAGTYIPTLGGLLFTGYMQWHKLWLGSGVPLSALLGKLWLMLGYGITFNAAGYYLFRYKEC</sequence>
<dbReference type="PANTHER" id="PTHR37305:SF1">
    <property type="entry name" value="MEMBRANE PROTEIN"/>
    <property type="match status" value="1"/>
</dbReference>
<dbReference type="AlphaFoldDB" id="A0A9D1PS77"/>
<feature type="transmembrane region" description="Helical" evidence="1">
    <location>
        <begin position="104"/>
        <end position="125"/>
    </location>
</feature>
<feature type="transmembrane region" description="Helical" evidence="1">
    <location>
        <begin position="58"/>
        <end position="83"/>
    </location>
</feature>